<keyword evidence="17" id="KW-1185">Reference proteome</keyword>
<keyword evidence="8" id="KW-0406">Ion transport</keyword>
<dbReference type="GO" id="GO:0015276">
    <property type="term" value="F:ligand-gated monoatomic ion channel activity"/>
    <property type="evidence" value="ECO:0007669"/>
    <property type="project" value="InterPro"/>
</dbReference>
<dbReference type="Gene3D" id="3.40.190.10">
    <property type="entry name" value="Periplasmic binding protein-like II"/>
    <property type="match status" value="1"/>
</dbReference>
<dbReference type="Pfam" id="PF13384">
    <property type="entry name" value="HTH_23"/>
    <property type="match status" value="1"/>
</dbReference>
<keyword evidence="13" id="KW-0407">Ion channel</keyword>
<dbReference type="Pfam" id="PF10613">
    <property type="entry name" value="Lig_chan-Glu_bd"/>
    <property type="match status" value="1"/>
</dbReference>
<dbReference type="SUPFAM" id="SSF46689">
    <property type="entry name" value="Homeodomain-like"/>
    <property type="match status" value="1"/>
</dbReference>
<evidence type="ECO:0000256" key="10">
    <source>
        <dbReference type="ARBA" id="ARBA00023170"/>
    </source>
</evidence>
<dbReference type="Gene3D" id="1.10.287.70">
    <property type="match status" value="1"/>
</dbReference>
<name>A0A8J5JVA1_HOMAM</name>
<dbReference type="InterPro" id="IPR001320">
    <property type="entry name" value="Iontro_rcpt_C"/>
</dbReference>
<proteinExistence type="inferred from homology"/>
<evidence type="ECO:0000256" key="14">
    <source>
        <dbReference type="SAM" id="Phobius"/>
    </source>
</evidence>
<evidence type="ECO:0000256" key="9">
    <source>
        <dbReference type="ARBA" id="ARBA00023136"/>
    </source>
</evidence>
<evidence type="ECO:0000256" key="13">
    <source>
        <dbReference type="ARBA" id="ARBA00023303"/>
    </source>
</evidence>
<protein>
    <submittedName>
        <fullName evidence="16">Glutamate receptor ionotropic, kainate 1-like 1</fullName>
    </submittedName>
</protein>
<keyword evidence="4" id="KW-0813">Transport</keyword>
<dbReference type="AlphaFoldDB" id="A0A8J5JVA1"/>
<organism evidence="16 17">
    <name type="scientific">Homarus americanus</name>
    <name type="common">American lobster</name>
    <dbReference type="NCBI Taxonomy" id="6706"/>
    <lineage>
        <taxon>Eukaryota</taxon>
        <taxon>Metazoa</taxon>
        <taxon>Ecdysozoa</taxon>
        <taxon>Arthropoda</taxon>
        <taxon>Crustacea</taxon>
        <taxon>Multicrustacea</taxon>
        <taxon>Malacostraca</taxon>
        <taxon>Eumalacostraca</taxon>
        <taxon>Eucarida</taxon>
        <taxon>Decapoda</taxon>
        <taxon>Pleocyemata</taxon>
        <taxon>Astacidea</taxon>
        <taxon>Nephropoidea</taxon>
        <taxon>Nephropidae</taxon>
        <taxon>Homarus</taxon>
    </lineage>
</organism>
<dbReference type="SUPFAM" id="SSF53850">
    <property type="entry name" value="Periplasmic binding protein-like II"/>
    <property type="match status" value="1"/>
</dbReference>
<sequence>MRGEAPCNSEVIATRAKIVWMWLTGMSARQISRKSGASVTTVYRWIRRWQEEGTVATRPYRRRPRTSSWELEVAAAAASQSQPATSYRIMVAVTVTVVSASTVFCQFVGEPVQQLSGDVDEPVEQVGVDVGVMVGQVVEHHLTGCHLVLITTTQHSRVFSSINRYLSVGVEAGVVVEAGWVLSQDQLAQDHLLQRLWGDTRTTCRALIIDLTNNDKTESALRLAETSGLWKLSETRVVVVGGTAGVKDVLLHHSLRNTVHALYLAFHDLTLSTLPRHGNSRLKKVLPKEGVVNERVSVYRRCLYCNNGDMDVQFIKEKNLTSLIMKDIGLFHDQFQNLMGHTFQVTTAPYFPYMDYQRDSQEPGSNVTPKESVDASLINSLAAILNFTYEIREEPNKNWGVENDGIFDGMMGQLQREEKDFCTVAGPSPGRLKAIEYAKGYPSDMVTIISLRPSILPQYLSLIRPFAGELWMALLVSVVAWSIVIWVLQSSWQWMAGGPSVKYNTALLYGWGALLEQPPHDPSVSTSGQVLVGFWLVFCLIIVTGFRSSLIAHLTIQGKSLPIDTFEDLAQQSGWEWGTEAWLLKGVPLEYFSTHTDPVVKKIYRKTEAS</sequence>
<evidence type="ECO:0000256" key="3">
    <source>
        <dbReference type="ARBA" id="ARBA00008685"/>
    </source>
</evidence>
<evidence type="ECO:0000256" key="12">
    <source>
        <dbReference type="ARBA" id="ARBA00023286"/>
    </source>
</evidence>
<comment type="similarity">
    <text evidence="3">Belongs to the glutamate-gated ion channel (TC 1.A.10.1) family.</text>
</comment>
<evidence type="ECO:0000313" key="16">
    <source>
        <dbReference type="EMBL" id="KAG7162400.1"/>
    </source>
</evidence>
<dbReference type="PANTHER" id="PTHR42643">
    <property type="entry name" value="IONOTROPIC RECEPTOR 20A-RELATED"/>
    <property type="match status" value="1"/>
</dbReference>
<dbReference type="SMART" id="SM00918">
    <property type="entry name" value="Lig_chan-Glu_bd"/>
    <property type="match status" value="1"/>
</dbReference>
<evidence type="ECO:0000256" key="8">
    <source>
        <dbReference type="ARBA" id="ARBA00023065"/>
    </source>
</evidence>
<dbReference type="Gene3D" id="1.10.10.10">
    <property type="entry name" value="Winged helix-like DNA-binding domain superfamily/Winged helix DNA-binding domain"/>
    <property type="match status" value="1"/>
</dbReference>
<evidence type="ECO:0000256" key="1">
    <source>
        <dbReference type="ARBA" id="ARBA00004123"/>
    </source>
</evidence>
<dbReference type="PANTHER" id="PTHR42643:SF24">
    <property type="entry name" value="IONOTROPIC RECEPTOR 60A"/>
    <property type="match status" value="1"/>
</dbReference>
<feature type="transmembrane region" description="Helical" evidence="14">
    <location>
        <begin position="470"/>
        <end position="488"/>
    </location>
</feature>
<feature type="domain" description="Ionotropic glutamate receptor L-glutamate and glycine-binding" evidence="15">
    <location>
        <begin position="352"/>
        <end position="416"/>
    </location>
</feature>
<gene>
    <name evidence="16" type="primary">Grik1-L1</name>
    <name evidence="16" type="ORF">Hamer_G007928</name>
</gene>
<dbReference type="GO" id="GO:0050906">
    <property type="term" value="P:detection of stimulus involved in sensory perception"/>
    <property type="evidence" value="ECO:0007669"/>
    <property type="project" value="UniProtKB-ARBA"/>
</dbReference>
<evidence type="ECO:0000259" key="15">
    <source>
        <dbReference type="SMART" id="SM00918"/>
    </source>
</evidence>
<evidence type="ECO:0000256" key="6">
    <source>
        <dbReference type="ARBA" id="ARBA00022692"/>
    </source>
</evidence>
<evidence type="ECO:0000256" key="11">
    <source>
        <dbReference type="ARBA" id="ARBA00023180"/>
    </source>
</evidence>
<comment type="caution">
    <text evidence="16">The sequence shown here is derived from an EMBL/GenBank/DDBJ whole genome shotgun (WGS) entry which is preliminary data.</text>
</comment>
<keyword evidence="9 14" id="KW-0472">Membrane</keyword>
<accession>A0A8J5JVA1</accession>
<keyword evidence="7 14" id="KW-1133">Transmembrane helix</keyword>
<dbReference type="InterPro" id="IPR036388">
    <property type="entry name" value="WH-like_DNA-bd_sf"/>
</dbReference>
<comment type="subcellular location">
    <subcellularLocation>
        <location evidence="2">Cell membrane</location>
        <topology evidence="2">Multi-pass membrane protein</topology>
    </subcellularLocation>
    <subcellularLocation>
        <location evidence="1">Nucleus</location>
    </subcellularLocation>
</comment>
<reference evidence="16" key="1">
    <citation type="journal article" date="2021" name="Sci. Adv.">
        <title>The American lobster genome reveals insights on longevity, neural, and immune adaptations.</title>
        <authorList>
            <person name="Polinski J.M."/>
            <person name="Zimin A.V."/>
            <person name="Clark K.F."/>
            <person name="Kohn A.B."/>
            <person name="Sadowski N."/>
            <person name="Timp W."/>
            <person name="Ptitsyn A."/>
            <person name="Khanna P."/>
            <person name="Romanova D.Y."/>
            <person name="Williams P."/>
            <person name="Greenwood S.J."/>
            <person name="Moroz L.L."/>
            <person name="Walt D.R."/>
            <person name="Bodnar A.G."/>
        </authorList>
    </citation>
    <scope>NUCLEOTIDE SEQUENCE</scope>
    <source>
        <strain evidence="16">GMGI-L3</strain>
    </source>
</reference>
<evidence type="ECO:0000256" key="2">
    <source>
        <dbReference type="ARBA" id="ARBA00004651"/>
    </source>
</evidence>
<keyword evidence="10 16" id="KW-0675">Receptor</keyword>
<dbReference type="EMBL" id="JAHLQT010027705">
    <property type="protein sequence ID" value="KAG7162400.1"/>
    <property type="molecule type" value="Genomic_DNA"/>
</dbReference>
<dbReference type="Pfam" id="PF00060">
    <property type="entry name" value="Lig_chan"/>
    <property type="match status" value="1"/>
</dbReference>
<feature type="transmembrane region" description="Helical" evidence="14">
    <location>
        <begin position="530"/>
        <end position="550"/>
    </location>
</feature>
<evidence type="ECO:0000313" key="17">
    <source>
        <dbReference type="Proteomes" id="UP000747542"/>
    </source>
</evidence>
<dbReference type="InterPro" id="IPR019594">
    <property type="entry name" value="Glu/Gly-bd"/>
</dbReference>
<keyword evidence="12" id="KW-1071">Ligand-gated ion channel</keyword>
<dbReference type="GO" id="GO:0005634">
    <property type="term" value="C:nucleus"/>
    <property type="evidence" value="ECO:0007669"/>
    <property type="project" value="UniProtKB-SubCell"/>
</dbReference>
<dbReference type="GO" id="GO:0005886">
    <property type="term" value="C:plasma membrane"/>
    <property type="evidence" value="ECO:0007669"/>
    <property type="project" value="UniProtKB-SubCell"/>
</dbReference>
<evidence type="ECO:0000256" key="5">
    <source>
        <dbReference type="ARBA" id="ARBA00022475"/>
    </source>
</evidence>
<keyword evidence="5" id="KW-1003">Cell membrane</keyword>
<keyword evidence="6 14" id="KW-0812">Transmembrane</keyword>
<evidence type="ECO:0000256" key="4">
    <source>
        <dbReference type="ARBA" id="ARBA00022448"/>
    </source>
</evidence>
<dbReference type="Proteomes" id="UP000747542">
    <property type="component" value="Unassembled WGS sequence"/>
</dbReference>
<dbReference type="InterPro" id="IPR009057">
    <property type="entry name" value="Homeodomain-like_sf"/>
</dbReference>
<keyword evidence="11" id="KW-0325">Glycoprotein</keyword>
<evidence type="ECO:0000256" key="7">
    <source>
        <dbReference type="ARBA" id="ARBA00022989"/>
    </source>
</evidence>
<dbReference type="InterPro" id="IPR052192">
    <property type="entry name" value="Insect_Ionotropic_Sensory_Rcpt"/>
</dbReference>